<dbReference type="Gene3D" id="2.60.120.260">
    <property type="entry name" value="Galactose-binding domain-like"/>
    <property type="match status" value="1"/>
</dbReference>
<dbReference type="STRING" id="870482.SAMN04487987_10915"/>
<protein>
    <submittedName>
        <fullName evidence="4">Por secretion system C-terminal sorting domain-containing protein</fullName>
    </submittedName>
</protein>
<reference evidence="5" key="1">
    <citation type="submission" date="2016-10" db="EMBL/GenBank/DDBJ databases">
        <authorList>
            <person name="Varghese N."/>
            <person name="Submissions S."/>
        </authorList>
    </citation>
    <scope>NUCLEOTIDE SEQUENCE [LARGE SCALE GENOMIC DNA]</scope>
    <source>
        <strain evidence="5">DSM 25730</strain>
    </source>
</reference>
<sequence>MKGKLLVIFLTFTFFSYAQNPNLVTNGGFEDYPNPNSTPNRWSSSSDFGTFNQNTTDFVEGTSSVEFTAGFSDLMLFTLADIPLEAGKTYTVSYSYKYLGTEFDANDNIEFSFYSSTNPFLHGINIQDNNWNTVTTQYTPTETKTDFEATIRVIPAEFSSEYKVLIDDVQVYEGLPLSTQAINLENAISVYTSQNKQLNIKKSADLVITNVSAYSILGQQQKLTPNTKDLSSYNLNTFSTGVYILKITTNKGGITKKLLVK</sequence>
<dbReference type="RefSeq" id="WP_092852786.1">
    <property type="nucleotide sequence ID" value="NZ_FOMI01000009.1"/>
</dbReference>
<dbReference type="OrthoDB" id="3179827at2"/>
<dbReference type="SUPFAM" id="SSF49785">
    <property type="entry name" value="Galactose-binding domain-like"/>
    <property type="match status" value="1"/>
</dbReference>
<dbReference type="AlphaFoldDB" id="A0A1I1R887"/>
<keyword evidence="5" id="KW-1185">Reference proteome</keyword>
<gene>
    <name evidence="4" type="ORF">SAMN04487987_10915</name>
</gene>
<dbReference type="InterPro" id="IPR008979">
    <property type="entry name" value="Galactose-bd-like_sf"/>
</dbReference>
<keyword evidence="1 2" id="KW-0732">Signal</keyword>
<name>A0A1I1R887_9FLAO</name>
<feature type="chain" id="PRO_5011664013" evidence="2">
    <location>
        <begin position="19"/>
        <end position="261"/>
    </location>
</feature>
<evidence type="ECO:0000259" key="3">
    <source>
        <dbReference type="Pfam" id="PF18962"/>
    </source>
</evidence>
<evidence type="ECO:0000256" key="2">
    <source>
        <dbReference type="SAM" id="SignalP"/>
    </source>
</evidence>
<evidence type="ECO:0000313" key="5">
    <source>
        <dbReference type="Proteomes" id="UP000199439"/>
    </source>
</evidence>
<feature type="signal peptide" evidence="2">
    <location>
        <begin position="1"/>
        <end position="18"/>
    </location>
</feature>
<evidence type="ECO:0000256" key="1">
    <source>
        <dbReference type="ARBA" id="ARBA00022729"/>
    </source>
</evidence>
<evidence type="ECO:0000313" key="4">
    <source>
        <dbReference type="EMBL" id="SFD30529.1"/>
    </source>
</evidence>
<dbReference type="Proteomes" id="UP000199439">
    <property type="component" value="Unassembled WGS sequence"/>
</dbReference>
<accession>A0A1I1R887</accession>
<dbReference type="Pfam" id="PF18962">
    <property type="entry name" value="Por_Secre_tail"/>
    <property type="match status" value="1"/>
</dbReference>
<dbReference type="EMBL" id="FOMI01000009">
    <property type="protein sequence ID" value="SFD30529.1"/>
    <property type="molecule type" value="Genomic_DNA"/>
</dbReference>
<organism evidence="4 5">
    <name type="scientific">Algibacter pectinivorans</name>
    <dbReference type="NCBI Taxonomy" id="870482"/>
    <lineage>
        <taxon>Bacteria</taxon>
        <taxon>Pseudomonadati</taxon>
        <taxon>Bacteroidota</taxon>
        <taxon>Flavobacteriia</taxon>
        <taxon>Flavobacteriales</taxon>
        <taxon>Flavobacteriaceae</taxon>
        <taxon>Algibacter</taxon>
    </lineage>
</organism>
<proteinExistence type="predicted"/>
<feature type="domain" description="Secretion system C-terminal sorting" evidence="3">
    <location>
        <begin position="195"/>
        <end position="260"/>
    </location>
</feature>
<dbReference type="NCBIfam" id="TIGR04183">
    <property type="entry name" value="Por_Secre_tail"/>
    <property type="match status" value="1"/>
</dbReference>
<dbReference type="InterPro" id="IPR026444">
    <property type="entry name" value="Secre_tail"/>
</dbReference>